<keyword evidence="4" id="KW-1185">Reference proteome</keyword>
<sequence length="219" mass="25096">MKKFGITLVIFGLVIVSWYGYQWWNSQQSVTDLDEKEVAVAEDSDQQQTDHESDPTLSASNKQDDHVKEDHHKPEIPDYQEGEEVAKLTIPKLEKAFSVYWGTNRDTLKKGVGEYVSKWTVPPDQGGHTVLSGHNNTVFEELGDLDDGDLLYMTYQGKDYQYKINKTWITTEDDRSVIVQKDDPTLTLTTCYPFGYIQYTPKRYIVQANLIDEGDLLSD</sequence>
<comment type="caution">
    <text evidence="3">The sequence shown here is derived from an EMBL/GenBank/DDBJ whole genome shotgun (WGS) entry which is preliminary data.</text>
</comment>
<evidence type="ECO:0000256" key="1">
    <source>
        <dbReference type="ARBA" id="ARBA00022801"/>
    </source>
</evidence>
<feature type="compositionally biased region" description="Acidic residues" evidence="2">
    <location>
        <begin position="35"/>
        <end position="45"/>
    </location>
</feature>
<dbReference type="InterPro" id="IPR023365">
    <property type="entry name" value="Sortase_dom-sf"/>
</dbReference>
<dbReference type="InterPro" id="IPR005754">
    <property type="entry name" value="Sortase"/>
</dbReference>
<proteinExistence type="predicted"/>
<protein>
    <submittedName>
        <fullName evidence="3">Class D sortase</fullName>
    </submittedName>
</protein>
<accession>A0ABW2UVA3</accession>
<feature type="compositionally biased region" description="Basic and acidic residues" evidence="2">
    <location>
        <begin position="62"/>
        <end position="76"/>
    </location>
</feature>
<dbReference type="NCBIfam" id="TIGR01076">
    <property type="entry name" value="sortase_fam"/>
    <property type="match status" value="1"/>
</dbReference>
<dbReference type="Proteomes" id="UP001596620">
    <property type="component" value="Unassembled WGS sequence"/>
</dbReference>
<dbReference type="Gene3D" id="2.40.260.10">
    <property type="entry name" value="Sortase"/>
    <property type="match status" value="1"/>
</dbReference>
<dbReference type="CDD" id="cd05828">
    <property type="entry name" value="Sortase_D_1"/>
    <property type="match status" value="1"/>
</dbReference>
<gene>
    <name evidence="3" type="ORF">ACFQU8_06645</name>
</gene>
<keyword evidence="1" id="KW-0378">Hydrolase</keyword>
<evidence type="ECO:0000256" key="2">
    <source>
        <dbReference type="SAM" id="MobiDB-lite"/>
    </source>
</evidence>
<reference evidence="4" key="1">
    <citation type="journal article" date="2019" name="Int. J. Syst. Evol. Microbiol.">
        <title>The Global Catalogue of Microorganisms (GCM) 10K type strain sequencing project: providing services to taxonomists for standard genome sequencing and annotation.</title>
        <authorList>
            <consortium name="The Broad Institute Genomics Platform"/>
            <consortium name="The Broad Institute Genome Sequencing Center for Infectious Disease"/>
            <person name="Wu L."/>
            <person name="Ma J."/>
        </authorList>
    </citation>
    <scope>NUCLEOTIDE SEQUENCE [LARGE SCALE GENOMIC DNA]</scope>
    <source>
        <strain evidence="4">JCM 30234</strain>
    </source>
</reference>
<evidence type="ECO:0000313" key="3">
    <source>
        <dbReference type="EMBL" id="MFC7746913.1"/>
    </source>
</evidence>
<dbReference type="EMBL" id="JBHTGR010000011">
    <property type="protein sequence ID" value="MFC7746913.1"/>
    <property type="molecule type" value="Genomic_DNA"/>
</dbReference>
<name>A0ABW2UVA3_9BACI</name>
<dbReference type="RefSeq" id="WP_382358426.1">
    <property type="nucleotide sequence ID" value="NZ_JBHTGR010000011.1"/>
</dbReference>
<dbReference type="Pfam" id="PF04203">
    <property type="entry name" value="Sortase"/>
    <property type="match status" value="1"/>
</dbReference>
<dbReference type="NCBIfam" id="NF033746">
    <property type="entry name" value="class_D_sortase"/>
    <property type="match status" value="1"/>
</dbReference>
<organism evidence="3 4">
    <name type="scientific">Lentibacillus kimchii</name>
    <dbReference type="NCBI Taxonomy" id="1542911"/>
    <lineage>
        <taxon>Bacteria</taxon>
        <taxon>Bacillati</taxon>
        <taxon>Bacillota</taxon>
        <taxon>Bacilli</taxon>
        <taxon>Bacillales</taxon>
        <taxon>Bacillaceae</taxon>
        <taxon>Lentibacillus</taxon>
    </lineage>
</organism>
<dbReference type="InterPro" id="IPR053525">
    <property type="entry name" value="Sortase_D"/>
</dbReference>
<feature type="region of interest" description="Disordered" evidence="2">
    <location>
        <begin position="35"/>
        <end position="81"/>
    </location>
</feature>
<dbReference type="SUPFAM" id="SSF63817">
    <property type="entry name" value="Sortase"/>
    <property type="match status" value="1"/>
</dbReference>
<dbReference type="InterPro" id="IPR041999">
    <property type="entry name" value="Sortase_D_1"/>
</dbReference>
<evidence type="ECO:0000313" key="4">
    <source>
        <dbReference type="Proteomes" id="UP001596620"/>
    </source>
</evidence>